<gene>
    <name evidence="5" type="ORF">SAMN05446037_103329</name>
</gene>
<dbReference type="CDD" id="cd00827">
    <property type="entry name" value="init_cond_enzymes"/>
    <property type="match status" value="1"/>
</dbReference>
<evidence type="ECO:0000259" key="4">
    <source>
        <dbReference type="Pfam" id="PF08545"/>
    </source>
</evidence>
<keyword evidence="1" id="KW-0808">Transferase</keyword>
<evidence type="ECO:0000256" key="2">
    <source>
        <dbReference type="ARBA" id="ARBA00023315"/>
    </source>
</evidence>
<protein>
    <submittedName>
        <fullName evidence="5">3-oxoacyl-[acyl-carrier-protein] synthase-3</fullName>
    </submittedName>
</protein>
<evidence type="ECO:0000313" key="5">
    <source>
        <dbReference type="EMBL" id="SNT01050.1"/>
    </source>
</evidence>
<dbReference type="GO" id="GO:0044550">
    <property type="term" value="P:secondary metabolite biosynthetic process"/>
    <property type="evidence" value="ECO:0007669"/>
    <property type="project" value="TreeGrafter"/>
</dbReference>
<dbReference type="InterPro" id="IPR013747">
    <property type="entry name" value="ACP_syn_III_C"/>
</dbReference>
<dbReference type="PANTHER" id="PTHR34069">
    <property type="entry name" value="3-OXOACYL-[ACYL-CARRIER-PROTEIN] SYNTHASE 3"/>
    <property type="match status" value="1"/>
</dbReference>
<name>A0A239J5E7_9FIRM</name>
<dbReference type="SUPFAM" id="SSF53901">
    <property type="entry name" value="Thiolase-like"/>
    <property type="match status" value="1"/>
</dbReference>
<dbReference type="AlphaFoldDB" id="A0A239J5E7"/>
<dbReference type="RefSeq" id="WP_089284864.1">
    <property type="nucleotide sequence ID" value="NZ_FZOJ01000033.1"/>
</dbReference>
<keyword evidence="6" id="KW-1185">Reference proteome</keyword>
<dbReference type="NCBIfam" id="NF005308">
    <property type="entry name" value="PRK06840.1"/>
    <property type="match status" value="1"/>
</dbReference>
<dbReference type="PANTHER" id="PTHR34069:SF3">
    <property type="entry name" value="ACYL-COA:ACYL-COA ALKYLTRANSFERASE"/>
    <property type="match status" value="1"/>
</dbReference>
<sequence length="337" mass="36974">MKITCGIVGFGIYLPSYYMTAKELSEKSGIPVNIISDKMGIKRVVIPGENDHACEMALYAAKDCLKNTGIDAKEIDLIIYNGEDYKKHLICTTALVIQKEIGADHAWGFDISCRCAATSIALKTARDMMVADNSINTVLIAGGSANSPLVNYEDSDSSFMFSAASGGAAVILQRNYPYNELKESAVYADSMFADWIYTMYGRKIHPASNEFVPSEQWKIHVTEFERIRENLNKVTLDAFIKVTKECVEKSESSLDDIDYLAVTFLKPAAHQMLLNKFGLSQGQSTYLAQYGHLGCVDPILSIKLGLEEGKIKAGDNVLLLSAGIGFTWAASLVRWGG</sequence>
<feature type="domain" description="Beta-ketoacyl-[acyl-carrier-protein] synthase III N-terminal" evidence="4">
    <location>
        <begin position="109"/>
        <end position="189"/>
    </location>
</feature>
<dbReference type="OrthoDB" id="9786707at2"/>
<evidence type="ECO:0000259" key="3">
    <source>
        <dbReference type="Pfam" id="PF08541"/>
    </source>
</evidence>
<organism evidence="5 6">
    <name type="scientific">Anaerovirgula multivorans</name>
    <dbReference type="NCBI Taxonomy" id="312168"/>
    <lineage>
        <taxon>Bacteria</taxon>
        <taxon>Bacillati</taxon>
        <taxon>Bacillota</taxon>
        <taxon>Clostridia</taxon>
        <taxon>Peptostreptococcales</taxon>
        <taxon>Natronincolaceae</taxon>
        <taxon>Anaerovirgula</taxon>
    </lineage>
</organism>
<reference evidence="5 6" key="1">
    <citation type="submission" date="2017-06" db="EMBL/GenBank/DDBJ databases">
        <authorList>
            <person name="Kim H.J."/>
            <person name="Triplett B.A."/>
        </authorList>
    </citation>
    <scope>NUCLEOTIDE SEQUENCE [LARGE SCALE GENOMIC DNA]</scope>
    <source>
        <strain evidence="5 6">SCA</strain>
    </source>
</reference>
<dbReference type="EMBL" id="FZOJ01000033">
    <property type="protein sequence ID" value="SNT01050.1"/>
    <property type="molecule type" value="Genomic_DNA"/>
</dbReference>
<dbReference type="Pfam" id="PF08545">
    <property type="entry name" value="ACP_syn_III"/>
    <property type="match status" value="1"/>
</dbReference>
<dbReference type="Proteomes" id="UP000198304">
    <property type="component" value="Unassembled WGS sequence"/>
</dbReference>
<feature type="domain" description="Beta-ketoacyl-[acyl-carrier-protein] synthase III C-terminal" evidence="3">
    <location>
        <begin position="248"/>
        <end position="335"/>
    </location>
</feature>
<keyword evidence="2" id="KW-0012">Acyltransferase</keyword>
<evidence type="ECO:0000313" key="6">
    <source>
        <dbReference type="Proteomes" id="UP000198304"/>
    </source>
</evidence>
<dbReference type="GO" id="GO:0004315">
    <property type="term" value="F:3-oxoacyl-[acyl-carrier-protein] synthase activity"/>
    <property type="evidence" value="ECO:0007669"/>
    <property type="project" value="InterPro"/>
</dbReference>
<proteinExistence type="predicted"/>
<dbReference type="InterPro" id="IPR016039">
    <property type="entry name" value="Thiolase-like"/>
</dbReference>
<evidence type="ECO:0000256" key="1">
    <source>
        <dbReference type="ARBA" id="ARBA00022679"/>
    </source>
</evidence>
<accession>A0A239J5E7</accession>
<dbReference type="Pfam" id="PF08541">
    <property type="entry name" value="ACP_syn_III_C"/>
    <property type="match status" value="1"/>
</dbReference>
<dbReference type="InterPro" id="IPR013751">
    <property type="entry name" value="ACP_syn_III_N"/>
</dbReference>
<dbReference type="GO" id="GO:0006633">
    <property type="term" value="P:fatty acid biosynthetic process"/>
    <property type="evidence" value="ECO:0007669"/>
    <property type="project" value="InterPro"/>
</dbReference>
<dbReference type="Gene3D" id="3.40.47.10">
    <property type="match status" value="1"/>
</dbReference>